<keyword evidence="9" id="KW-1185">Reference proteome</keyword>
<dbReference type="GO" id="GO:0004527">
    <property type="term" value="F:exonuclease activity"/>
    <property type="evidence" value="ECO:0007669"/>
    <property type="project" value="UniProtKB-KW"/>
</dbReference>
<dbReference type="InterPro" id="IPR001587">
    <property type="entry name" value="RNase_J_CS"/>
</dbReference>
<dbReference type="GO" id="GO:0046872">
    <property type="term" value="F:metal ion binding"/>
    <property type="evidence" value="ECO:0007669"/>
    <property type="project" value="UniProtKB-KW"/>
</dbReference>
<dbReference type="EMBL" id="CXSU01000011">
    <property type="protein sequence ID" value="CTQ49649.1"/>
    <property type="molecule type" value="Genomic_DNA"/>
</dbReference>
<evidence type="ECO:0000256" key="6">
    <source>
        <dbReference type="ARBA" id="ARBA00022884"/>
    </source>
</evidence>
<keyword evidence="1" id="KW-0540">Nuclease</keyword>
<dbReference type="GO" id="GO:0003723">
    <property type="term" value="F:RNA binding"/>
    <property type="evidence" value="ECO:0007669"/>
    <property type="project" value="UniProtKB-KW"/>
</dbReference>
<dbReference type="Gene3D" id="3.40.50.10710">
    <property type="entry name" value="Metallo-hydrolase/oxidoreductase"/>
    <property type="match status" value="1"/>
</dbReference>
<dbReference type="InterPro" id="IPR055132">
    <property type="entry name" value="RNase_J_b_CASP"/>
</dbReference>
<evidence type="ECO:0000313" key="8">
    <source>
        <dbReference type="EMBL" id="CTQ49649.1"/>
    </source>
</evidence>
<dbReference type="RefSeq" id="WP_055084388.1">
    <property type="nucleotide sequence ID" value="NZ_CXSU01000011.1"/>
</dbReference>
<dbReference type="Proteomes" id="UP000049222">
    <property type="component" value="Unassembled WGS sequence"/>
</dbReference>
<dbReference type="PANTHER" id="PTHR43694:SF1">
    <property type="entry name" value="RIBONUCLEASE J"/>
    <property type="match status" value="1"/>
</dbReference>
<dbReference type="SUPFAM" id="SSF56281">
    <property type="entry name" value="Metallo-hydrolase/oxidoreductase"/>
    <property type="match status" value="1"/>
</dbReference>
<evidence type="ECO:0000256" key="2">
    <source>
        <dbReference type="ARBA" id="ARBA00022723"/>
    </source>
</evidence>
<protein>
    <submittedName>
        <fullName evidence="8">Ribonuclease J 1</fullName>
        <ecNumber evidence="8">3.1.-.-</ecNumber>
    </submittedName>
</protein>
<keyword evidence="6" id="KW-0694">RNA-binding</keyword>
<dbReference type="PROSITE" id="PS01292">
    <property type="entry name" value="UPF0036"/>
    <property type="match status" value="1"/>
</dbReference>
<dbReference type="InterPro" id="IPR011108">
    <property type="entry name" value="RMMBL"/>
</dbReference>
<dbReference type="OrthoDB" id="9770211at2"/>
<dbReference type="InterPro" id="IPR041636">
    <property type="entry name" value="RNase_J_C"/>
</dbReference>
<dbReference type="STRING" id="420998.JDO7802_01663"/>
<evidence type="ECO:0000256" key="4">
    <source>
        <dbReference type="ARBA" id="ARBA00022833"/>
    </source>
</evidence>
<dbReference type="SMART" id="SM00849">
    <property type="entry name" value="Lactamase_B"/>
    <property type="match status" value="1"/>
</dbReference>
<feature type="domain" description="Metallo-beta-lactamase" evidence="7">
    <location>
        <begin position="19"/>
        <end position="219"/>
    </location>
</feature>
<dbReference type="PANTHER" id="PTHR43694">
    <property type="entry name" value="RIBONUCLEASE J"/>
    <property type="match status" value="1"/>
</dbReference>
<dbReference type="CDD" id="cd07714">
    <property type="entry name" value="RNaseJ_MBL-fold"/>
    <property type="match status" value="1"/>
</dbReference>
<dbReference type="Pfam" id="PF17770">
    <property type="entry name" value="RNase_J_C"/>
    <property type="match status" value="1"/>
</dbReference>
<dbReference type="InterPro" id="IPR001279">
    <property type="entry name" value="Metallo-B-lactamas"/>
</dbReference>
<evidence type="ECO:0000313" key="9">
    <source>
        <dbReference type="Proteomes" id="UP000049222"/>
    </source>
</evidence>
<sequence length="558" mass="60641">MSGRDRLIYLPLGGAGEIGMNAYVYGYGKPGKERLILVDLGIAFPDMDTTPGVDIIVPDITWLTENLNRLEAVFITHGHEDHVGGVGHLYPQIKKPIHCRAFTANLARRKLQEKGQDPKVVHTAPSFPQMIDAGPFKVGFLPVSHSIPESNALVIDSPAGRIIHTGDFKIDRSPVVGQPFSDDLWAEAARPGVRALVCDSTNVFSKNEGRSEAEVAPNLKPLVQSATGMFVATTFASNVARLQSLAIAGEAAGRSICLMGRAMRRMTEAAREEGILTDFPKTISPEEAADIPRENLMLIVTGSQGERRAASAQLSRGKYFGMELKEGDTFLFSSKTIPGNEKEVARIMNNLSELGVDVVTDDDGLYHVSGHANRPDLEFMHNLTQPQIVVPMHGEHRHLREHAKVADAGGRIGIVAPNGTMIDLAGNEPRVVDHVETGRTYLDGSALVGQFDGVVRDRIRMALNGHVVVAVMVDDDNEILEDTWVDIRGLPEQVRGSASLADIMEEHLAGQLARVNTRTANDDEALEGLIVKGVRKVAQDEIGKRPEVTVLITRLSAE</sequence>
<dbReference type="InterPro" id="IPR042173">
    <property type="entry name" value="RNase_J_2"/>
</dbReference>
<dbReference type="Gene3D" id="3.60.15.10">
    <property type="entry name" value="Ribonuclease Z/Hydroxyacylglutathione hydrolase-like"/>
    <property type="match status" value="1"/>
</dbReference>
<keyword evidence="5" id="KW-0269">Exonuclease</keyword>
<name>A0A0M6YIP8_9RHOB</name>
<organism evidence="8 9">
    <name type="scientific">Jannaschia donghaensis</name>
    <dbReference type="NCBI Taxonomy" id="420998"/>
    <lineage>
        <taxon>Bacteria</taxon>
        <taxon>Pseudomonadati</taxon>
        <taxon>Pseudomonadota</taxon>
        <taxon>Alphaproteobacteria</taxon>
        <taxon>Rhodobacterales</taxon>
        <taxon>Roseobacteraceae</taxon>
        <taxon>Jannaschia</taxon>
    </lineage>
</organism>
<dbReference type="AlphaFoldDB" id="A0A0M6YIP8"/>
<dbReference type="InterPro" id="IPR036866">
    <property type="entry name" value="RibonucZ/Hydroxyglut_hydro"/>
</dbReference>
<dbReference type="Pfam" id="PF22505">
    <property type="entry name" value="RNase_J_b_CASP"/>
    <property type="match status" value="1"/>
</dbReference>
<dbReference type="Pfam" id="PF07521">
    <property type="entry name" value="RMMBL"/>
    <property type="match status" value="1"/>
</dbReference>
<evidence type="ECO:0000256" key="3">
    <source>
        <dbReference type="ARBA" id="ARBA00022801"/>
    </source>
</evidence>
<reference evidence="8 9" key="1">
    <citation type="submission" date="2015-07" db="EMBL/GenBank/DDBJ databases">
        <authorList>
            <person name="Noorani M."/>
        </authorList>
    </citation>
    <scope>NUCLEOTIDE SEQUENCE [LARGE SCALE GENOMIC DNA]</scope>
    <source>
        <strain evidence="8 9">CECT 7802</strain>
    </source>
</reference>
<evidence type="ECO:0000259" key="7">
    <source>
        <dbReference type="SMART" id="SM00849"/>
    </source>
</evidence>
<keyword evidence="2" id="KW-0479">Metal-binding</keyword>
<proteinExistence type="predicted"/>
<gene>
    <name evidence="8" type="ORF">JDO7802_01663</name>
</gene>
<dbReference type="Gene3D" id="3.10.20.580">
    <property type="match status" value="1"/>
</dbReference>
<dbReference type="Pfam" id="PF00753">
    <property type="entry name" value="Lactamase_B"/>
    <property type="match status" value="1"/>
</dbReference>
<evidence type="ECO:0000256" key="1">
    <source>
        <dbReference type="ARBA" id="ARBA00022722"/>
    </source>
</evidence>
<keyword evidence="3 8" id="KW-0378">Hydrolase</keyword>
<evidence type="ECO:0000256" key="5">
    <source>
        <dbReference type="ARBA" id="ARBA00022839"/>
    </source>
</evidence>
<accession>A0A0M6YIP8</accession>
<dbReference type="EC" id="3.1.-.-" evidence="8"/>
<keyword evidence="4" id="KW-0862">Zinc</keyword>